<comment type="subcellular location">
    <subcellularLocation>
        <location evidence="1">Membrane</location>
        <topology evidence="1">Multi-pass membrane protein</topology>
    </subcellularLocation>
</comment>
<dbReference type="EMBL" id="BTRK01000002">
    <property type="protein sequence ID" value="GMR35388.1"/>
    <property type="molecule type" value="Genomic_DNA"/>
</dbReference>
<reference evidence="9" key="1">
    <citation type="submission" date="2022-10" db="EMBL/GenBank/DDBJ databases">
        <title>Genome assembly of Pristionchus species.</title>
        <authorList>
            <person name="Yoshida K."/>
            <person name="Sommer R.J."/>
        </authorList>
    </citation>
    <scope>NUCLEOTIDE SEQUENCE [LARGE SCALE GENOMIC DNA]</scope>
    <source>
        <strain evidence="9">RS5460</strain>
    </source>
</reference>
<dbReference type="AlphaFoldDB" id="A0AAN5C364"/>
<keyword evidence="9" id="KW-1185">Reference proteome</keyword>
<dbReference type="Pfam" id="PF13520">
    <property type="entry name" value="AA_permease_2"/>
    <property type="match status" value="1"/>
</dbReference>
<evidence type="ECO:0000256" key="5">
    <source>
        <dbReference type="ARBA" id="ARBA00023136"/>
    </source>
</evidence>
<dbReference type="GO" id="GO:0015171">
    <property type="term" value="F:amino acid transmembrane transporter activity"/>
    <property type="evidence" value="ECO:0007669"/>
    <property type="project" value="TreeGrafter"/>
</dbReference>
<keyword evidence="2" id="KW-0813">Transport</keyword>
<accession>A0AAN5C364</accession>
<evidence type="ECO:0000313" key="9">
    <source>
        <dbReference type="Proteomes" id="UP001328107"/>
    </source>
</evidence>
<sequence>MNFQVILFVIGYGMTFANFSYWKNFFPCGINGVLAGASKCFFAYVGFDGLATAGEEAKDPAKMIPRATFWSMGLAITCYVGMSGALSLMMPYYELPASAVYATVFIKLGAPDWISIVISIGCLIGILTSITNGLYSLPRAIYAMAEDGLIFGWWAKVNPRTKTPINATITATILVAIIGMTFDIEALIDFLSIGTLLAYSMVNAALIILRYRPQPLKGDLEQMDQGGTIRPNIPILSKMFEHKKEAGNAILFSIIMMVAGFSGVGVLINTTYYKTAIGTGLMVLSILVSIGSILFIDAHHQNSMELDYKVFAVPYVPAASLLFNVLMMTQLTILTWIRLAVWMAIGAAIYLGYGISHSKEEQLWKEARGAIKETKVKIFRKKYPALC</sequence>
<dbReference type="PANTHER" id="PTHR43243:SF4">
    <property type="entry name" value="CATIONIC AMINO ACID TRANSPORTER 4"/>
    <property type="match status" value="1"/>
</dbReference>
<evidence type="ECO:0000256" key="3">
    <source>
        <dbReference type="ARBA" id="ARBA00022692"/>
    </source>
</evidence>
<evidence type="ECO:0000256" key="1">
    <source>
        <dbReference type="ARBA" id="ARBA00004141"/>
    </source>
</evidence>
<dbReference type="Proteomes" id="UP001328107">
    <property type="component" value="Unassembled WGS sequence"/>
</dbReference>
<feature type="transmembrane region" description="Helical" evidence="6">
    <location>
        <begin position="69"/>
        <end position="93"/>
    </location>
</feature>
<keyword evidence="3 6" id="KW-0812">Transmembrane</keyword>
<feature type="domain" description="Cationic amino acid transporter C-terminal" evidence="7">
    <location>
        <begin position="308"/>
        <end position="358"/>
    </location>
</feature>
<dbReference type="Gene3D" id="1.20.1740.10">
    <property type="entry name" value="Amino acid/polyamine transporter I"/>
    <property type="match status" value="2"/>
</dbReference>
<feature type="transmembrane region" description="Helical" evidence="6">
    <location>
        <begin position="190"/>
        <end position="209"/>
    </location>
</feature>
<feature type="transmembrane region" description="Helical" evidence="6">
    <location>
        <begin position="113"/>
        <end position="135"/>
    </location>
</feature>
<feature type="transmembrane region" description="Helical" evidence="6">
    <location>
        <begin position="308"/>
        <end position="327"/>
    </location>
</feature>
<proteinExistence type="predicted"/>
<protein>
    <recommendedName>
        <fullName evidence="7">Cationic amino acid transporter C-terminal domain-containing protein</fullName>
    </recommendedName>
</protein>
<feature type="transmembrane region" description="Helical" evidence="6">
    <location>
        <begin position="249"/>
        <end position="270"/>
    </location>
</feature>
<evidence type="ECO:0000256" key="2">
    <source>
        <dbReference type="ARBA" id="ARBA00022448"/>
    </source>
</evidence>
<keyword evidence="4 6" id="KW-1133">Transmembrane helix</keyword>
<dbReference type="InterPro" id="IPR002293">
    <property type="entry name" value="AA/rel_permease1"/>
</dbReference>
<evidence type="ECO:0000259" key="7">
    <source>
        <dbReference type="Pfam" id="PF13906"/>
    </source>
</evidence>
<feature type="transmembrane region" description="Helical" evidence="6">
    <location>
        <begin position="333"/>
        <end position="355"/>
    </location>
</feature>
<evidence type="ECO:0000256" key="6">
    <source>
        <dbReference type="SAM" id="Phobius"/>
    </source>
</evidence>
<organism evidence="8 9">
    <name type="scientific">Pristionchus mayeri</name>
    <dbReference type="NCBI Taxonomy" id="1317129"/>
    <lineage>
        <taxon>Eukaryota</taxon>
        <taxon>Metazoa</taxon>
        <taxon>Ecdysozoa</taxon>
        <taxon>Nematoda</taxon>
        <taxon>Chromadorea</taxon>
        <taxon>Rhabditida</taxon>
        <taxon>Rhabditina</taxon>
        <taxon>Diplogasteromorpha</taxon>
        <taxon>Diplogasteroidea</taxon>
        <taxon>Neodiplogasteridae</taxon>
        <taxon>Pristionchus</taxon>
    </lineage>
</organism>
<evidence type="ECO:0000256" key="4">
    <source>
        <dbReference type="ARBA" id="ARBA00022989"/>
    </source>
</evidence>
<dbReference type="PIRSF" id="PIRSF006060">
    <property type="entry name" value="AA_transporter"/>
    <property type="match status" value="1"/>
</dbReference>
<feature type="transmembrane region" description="Helical" evidence="6">
    <location>
        <begin position="165"/>
        <end position="184"/>
    </location>
</feature>
<dbReference type="Pfam" id="PF13906">
    <property type="entry name" value="AA_permease_C"/>
    <property type="match status" value="1"/>
</dbReference>
<dbReference type="PANTHER" id="PTHR43243">
    <property type="entry name" value="INNER MEMBRANE TRANSPORTER YGJI-RELATED"/>
    <property type="match status" value="1"/>
</dbReference>
<comment type="caution">
    <text evidence="8">The sequence shown here is derived from an EMBL/GenBank/DDBJ whole genome shotgun (WGS) entry which is preliminary data.</text>
</comment>
<dbReference type="InterPro" id="IPR029485">
    <property type="entry name" value="CAT_C"/>
</dbReference>
<evidence type="ECO:0000313" key="8">
    <source>
        <dbReference type="EMBL" id="GMR35388.1"/>
    </source>
</evidence>
<name>A0AAN5C364_9BILA</name>
<gene>
    <name evidence="8" type="ORF">PMAYCL1PPCAC_05582</name>
</gene>
<feature type="transmembrane region" description="Helical" evidence="6">
    <location>
        <begin position="276"/>
        <end position="296"/>
    </location>
</feature>
<dbReference type="GO" id="GO:0005886">
    <property type="term" value="C:plasma membrane"/>
    <property type="evidence" value="ECO:0007669"/>
    <property type="project" value="TreeGrafter"/>
</dbReference>
<keyword evidence="5 6" id="KW-0472">Membrane</keyword>